<sequence length="484" mass="55120">MEKWVLLAKWIIHGLRARDEKLLGSVRESIQTDWLEKFWELNECLDNRDDICKNAFGKICVSLSDTKSILEANNKYPDAGTFLDAVNDSFSEPFEQIQRLLEVASIRLNGENGVGHAVNKIKNEMEVWVQKGKQAVDYKNILIRNKRLDIINTPSTSPITEVEAILGQVFRALEFDIEPLRVNLNDWYLLSQMALKNVGSTERYSSSAGISTRNINYQKTGSIYANVMKNVVSPIDTNNVGAISESNWDKEEISYKEDWSLCQTYLLLWLTHMEKSIETTWTRRLDEVNAVEQELVAELIEVTSPRSDNPSQRKSIPKVENDRDHSYQKKSTDSCSIITDRLIQSLAQIIENRRGFQDKSSALRYLQSADQTVRERSVTNPSDGGPFMCIPLELGVQLSSNIPQTSMAYAGMQELEKNGIQQVDYEAMACDAEESALREQKNLYMEVARTKELREQIQAKRAIVNQVKRLKNDAAFALDEVSDT</sequence>
<proteinExistence type="predicted"/>
<evidence type="ECO:0000313" key="2">
    <source>
        <dbReference type="EMBL" id="KAA0188584.1"/>
    </source>
</evidence>
<evidence type="ECO:0000256" key="1">
    <source>
        <dbReference type="SAM" id="MobiDB-lite"/>
    </source>
</evidence>
<feature type="compositionally biased region" description="Polar residues" evidence="1">
    <location>
        <begin position="304"/>
        <end position="314"/>
    </location>
</feature>
<keyword evidence="3" id="KW-1185">Reference proteome</keyword>
<feature type="compositionally biased region" description="Basic and acidic residues" evidence="1">
    <location>
        <begin position="317"/>
        <end position="331"/>
    </location>
</feature>
<evidence type="ECO:0000313" key="3">
    <source>
        <dbReference type="Proteomes" id="UP000728185"/>
    </source>
</evidence>
<organism evidence="2 3">
    <name type="scientific">Fasciolopsis buskii</name>
    <dbReference type="NCBI Taxonomy" id="27845"/>
    <lineage>
        <taxon>Eukaryota</taxon>
        <taxon>Metazoa</taxon>
        <taxon>Spiralia</taxon>
        <taxon>Lophotrochozoa</taxon>
        <taxon>Platyhelminthes</taxon>
        <taxon>Trematoda</taxon>
        <taxon>Digenea</taxon>
        <taxon>Plagiorchiida</taxon>
        <taxon>Echinostomata</taxon>
        <taxon>Echinostomatoidea</taxon>
        <taxon>Fasciolidae</taxon>
        <taxon>Fasciolopsis</taxon>
    </lineage>
</organism>
<comment type="caution">
    <text evidence="2">The sequence shown here is derived from an EMBL/GenBank/DDBJ whole genome shotgun (WGS) entry which is preliminary data.</text>
</comment>
<dbReference type="AlphaFoldDB" id="A0A8E0RUX3"/>
<protein>
    <submittedName>
        <fullName evidence="2">Uncharacterized protein</fullName>
    </submittedName>
</protein>
<gene>
    <name evidence="2" type="ORF">FBUS_07050</name>
</gene>
<reference evidence="2" key="1">
    <citation type="submission" date="2019-05" db="EMBL/GenBank/DDBJ databases">
        <title>Annotation for the trematode Fasciolopsis buski.</title>
        <authorList>
            <person name="Choi Y.-J."/>
        </authorList>
    </citation>
    <scope>NUCLEOTIDE SEQUENCE</scope>
    <source>
        <strain evidence="2">HT</strain>
        <tissue evidence="2">Whole worm</tissue>
    </source>
</reference>
<dbReference type="OrthoDB" id="6255955at2759"/>
<feature type="region of interest" description="Disordered" evidence="1">
    <location>
        <begin position="301"/>
        <end position="331"/>
    </location>
</feature>
<name>A0A8E0RUX3_9TREM</name>
<dbReference type="Proteomes" id="UP000728185">
    <property type="component" value="Unassembled WGS sequence"/>
</dbReference>
<accession>A0A8E0RUX3</accession>
<dbReference type="EMBL" id="LUCM01008327">
    <property type="protein sequence ID" value="KAA0188584.1"/>
    <property type="molecule type" value="Genomic_DNA"/>
</dbReference>